<organism evidence="1 2">
    <name type="scientific">Gordonia insulae</name>
    <dbReference type="NCBI Taxonomy" id="2420509"/>
    <lineage>
        <taxon>Bacteria</taxon>
        <taxon>Bacillati</taxon>
        <taxon>Actinomycetota</taxon>
        <taxon>Actinomycetes</taxon>
        <taxon>Mycobacteriales</taxon>
        <taxon>Gordoniaceae</taxon>
        <taxon>Gordonia</taxon>
    </lineage>
</organism>
<reference evidence="1 2" key="1">
    <citation type="submission" date="2018-11" db="EMBL/GenBank/DDBJ databases">
        <title>Gordonia insulae sp. nov., isolated from an island soil.</title>
        <authorList>
            <person name="Kim Y.S."/>
            <person name="Kim S.B."/>
        </authorList>
    </citation>
    <scope>NUCLEOTIDE SEQUENCE [LARGE SCALE GENOMIC DNA]</scope>
    <source>
        <strain evidence="1 2">MMS17-SY073</strain>
    </source>
</reference>
<dbReference type="Proteomes" id="UP000271469">
    <property type="component" value="Chromosome"/>
</dbReference>
<accession>A0A3G8JHA0</accession>
<proteinExistence type="predicted"/>
<sequence length="44" mass="5302">MSFARLRARFHPFAQRKLYDSIYEVGSRTQRDELLVMAQRAETR</sequence>
<keyword evidence="2" id="KW-1185">Reference proteome</keyword>
<dbReference type="KEGG" id="gom:D7316_00553"/>
<name>A0A3G8JHA0_9ACTN</name>
<dbReference type="RefSeq" id="WP_269462482.1">
    <property type="nucleotide sequence ID" value="NZ_CP033972.1"/>
</dbReference>
<protein>
    <submittedName>
        <fullName evidence="1">Uncharacterized protein</fullName>
    </submittedName>
</protein>
<evidence type="ECO:0000313" key="2">
    <source>
        <dbReference type="Proteomes" id="UP000271469"/>
    </source>
</evidence>
<dbReference type="AlphaFoldDB" id="A0A3G8JHA0"/>
<dbReference type="EMBL" id="CP033972">
    <property type="protein sequence ID" value="AZG43975.1"/>
    <property type="molecule type" value="Genomic_DNA"/>
</dbReference>
<evidence type="ECO:0000313" key="1">
    <source>
        <dbReference type="EMBL" id="AZG43975.1"/>
    </source>
</evidence>
<gene>
    <name evidence="1" type="ORF">D7316_00553</name>
</gene>